<evidence type="ECO:0000313" key="3">
    <source>
        <dbReference type="Proteomes" id="UP001472866"/>
    </source>
</evidence>
<feature type="compositionally biased region" description="Polar residues" evidence="1">
    <location>
        <begin position="26"/>
        <end position="50"/>
    </location>
</feature>
<keyword evidence="3" id="KW-1185">Reference proteome</keyword>
<evidence type="ECO:0000256" key="1">
    <source>
        <dbReference type="SAM" id="MobiDB-lite"/>
    </source>
</evidence>
<organism evidence="2 3">
    <name type="scientific">Chloropicon roscoffensis</name>
    <dbReference type="NCBI Taxonomy" id="1461544"/>
    <lineage>
        <taxon>Eukaryota</taxon>
        <taxon>Viridiplantae</taxon>
        <taxon>Chlorophyta</taxon>
        <taxon>Chloropicophyceae</taxon>
        <taxon>Chloropicales</taxon>
        <taxon>Chloropicaceae</taxon>
        <taxon>Chloropicon</taxon>
    </lineage>
</organism>
<accession>A0AAX4PF48</accession>
<name>A0AAX4PF48_9CHLO</name>
<evidence type="ECO:0000313" key="2">
    <source>
        <dbReference type="EMBL" id="WZN64543.1"/>
    </source>
</evidence>
<sequence length="157" mass="16988">MRCTARSSTTMAAKRMATAATRRAVPSSSSNHRVLGRSCTSPGVSNNNNTRALHLRPRALLKRKPGEEATEEEQNMETTTTTSMTSLSDEARKIGEAVAEGAHAFTERYDLLSAFSGSMCVTGYCVLRGQEPWTALMITATATVTALVINELMEDPM</sequence>
<protein>
    <submittedName>
        <fullName evidence="2">Uncharacterized protein</fullName>
    </submittedName>
</protein>
<gene>
    <name evidence="2" type="ORF">HKI87_10g61000</name>
</gene>
<dbReference type="Proteomes" id="UP001472866">
    <property type="component" value="Chromosome 10"/>
</dbReference>
<reference evidence="2 3" key="1">
    <citation type="submission" date="2024-03" db="EMBL/GenBank/DDBJ databases">
        <title>Complete genome sequence of the green alga Chloropicon roscoffensis RCC1871.</title>
        <authorList>
            <person name="Lemieux C."/>
            <person name="Pombert J.-F."/>
            <person name="Otis C."/>
            <person name="Turmel M."/>
        </authorList>
    </citation>
    <scope>NUCLEOTIDE SEQUENCE [LARGE SCALE GENOMIC DNA]</scope>
    <source>
        <strain evidence="2 3">RCC1871</strain>
    </source>
</reference>
<feature type="region of interest" description="Disordered" evidence="1">
    <location>
        <begin position="63"/>
        <end position="87"/>
    </location>
</feature>
<proteinExistence type="predicted"/>
<feature type="compositionally biased region" description="Low complexity" evidence="1">
    <location>
        <begin position="76"/>
        <end position="87"/>
    </location>
</feature>
<feature type="region of interest" description="Disordered" evidence="1">
    <location>
        <begin position="17"/>
        <end position="50"/>
    </location>
</feature>
<dbReference type="AlphaFoldDB" id="A0AAX4PF48"/>
<dbReference type="EMBL" id="CP151510">
    <property type="protein sequence ID" value="WZN64543.1"/>
    <property type="molecule type" value="Genomic_DNA"/>
</dbReference>